<dbReference type="Gene3D" id="3.40.50.280">
    <property type="entry name" value="Cobalamin-binding domain"/>
    <property type="match status" value="1"/>
</dbReference>
<dbReference type="SFLD" id="SFLDF00324">
    <property type="entry name" value="bacteriocin_maturation"/>
    <property type="match status" value="1"/>
</dbReference>
<gene>
    <name evidence="7" type="ORF">F4V43_01170</name>
</gene>
<keyword evidence="3" id="KW-0479">Metal-binding</keyword>
<keyword evidence="4" id="KW-0408">Iron</keyword>
<keyword evidence="5" id="KW-0411">Iron-sulfur</keyword>
<evidence type="ECO:0000313" key="7">
    <source>
        <dbReference type="EMBL" id="KAA9008391.1"/>
    </source>
</evidence>
<dbReference type="Gene3D" id="3.80.30.20">
    <property type="entry name" value="tm_1862 like domain"/>
    <property type="match status" value="1"/>
</dbReference>
<dbReference type="RefSeq" id="WP_150456413.1">
    <property type="nucleotide sequence ID" value="NZ_VYKK01000003.1"/>
</dbReference>
<name>A0A5J5GJH3_9BACL</name>
<dbReference type="EMBL" id="VYKK01000003">
    <property type="protein sequence ID" value="KAA9008391.1"/>
    <property type="molecule type" value="Genomic_DNA"/>
</dbReference>
<dbReference type="InterPro" id="IPR006638">
    <property type="entry name" value="Elp3/MiaA/NifB-like_rSAM"/>
</dbReference>
<dbReference type="PROSITE" id="PS51918">
    <property type="entry name" value="RADICAL_SAM"/>
    <property type="match status" value="1"/>
</dbReference>
<dbReference type="PANTHER" id="PTHR43409:SF7">
    <property type="entry name" value="BLL1977 PROTEIN"/>
    <property type="match status" value="1"/>
</dbReference>
<comment type="caution">
    <text evidence="7">The sequence shown here is derived from an EMBL/GenBank/DDBJ whole genome shotgun (WGS) entry which is preliminary data.</text>
</comment>
<dbReference type="SFLD" id="SFLDS00029">
    <property type="entry name" value="Radical_SAM"/>
    <property type="match status" value="1"/>
</dbReference>
<dbReference type="InterPro" id="IPR023404">
    <property type="entry name" value="rSAM_horseshoe"/>
</dbReference>
<organism evidence="7 8">
    <name type="scientific">Paenibacillus spiritus</name>
    <dbReference type="NCBI Taxonomy" id="2496557"/>
    <lineage>
        <taxon>Bacteria</taxon>
        <taxon>Bacillati</taxon>
        <taxon>Bacillota</taxon>
        <taxon>Bacilli</taxon>
        <taxon>Bacillales</taxon>
        <taxon>Paenibacillaceae</taxon>
        <taxon>Paenibacillus</taxon>
    </lineage>
</organism>
<dbReference type="InterPro" id="IPR007197">
    <property type="entry name" value="rSAM"/>
</dbReference>
<dbReference type="SFLD" id="SFLDG01082">
    <property type="entry name" value="B12-binding_domain_containing"/>
    <property type="match status" value="1"/>
</dbReference>
<dbReference type="Proteomes" id="UP000367750">
    <property type="component" value="Unassembled WGS sequence"/>
</dbReference>
<evidence type="ECO:0000256" key="5">
    <source>
        <dbReference type="ARBA" id="ARBA00023014"/>
    </source>
</evidence>
<sequence>MRVLFVNMPFASAYRPSIGISLLQAGLLKHGIACESCYLNLTFARMIGQEAYDHLAENFTYATNSLAGEWIFSESLFGVDNFQEYTDYYAAAFPSGTETPEQRRELFERLSCIRSEVEAFLDGALRERDWASYDVIGFTSVFQQNVAALSLAKRLKERFPDKIIAFGGANMDGVMGPGTLQAYPFIDVVCSGEGDDSFIEFMKQLESGRSLTECSVQGVLLNPRYGAPGPSAPSSSQPVHDMNSLPYPNYDDYFQQYLEAGLEPSAEKQSFLFESSRGCWWGQKSHCLFCGLNGSTMNYRSKSPKRALDEIIYLKERYQNFTNRATAVDNIIDMGYFKSLLPEIRDRNLNLNMFYETKANLTKEQIQLFRDAGFYYVQPGIESLITSVLRRMKKGVSMLQNVRLLKWCAEYGVGPMWNFLYGFPGENPEDYEEAASLIPSLVHLAPPAGTSPIRLDRFSPYFDSPHEYRIRNIRPLQAYEYVYPALPPEQRAEIACHFDFDYGDGQQPSSYIRNLAEAIRSWKTDYSTSELFSVLKENQLALVDTRPIAARTITLLSIHETAVYLECDNMSSSDNVAARLRTRGFGISSEEVRDILCSFVARRLMLTEEGVFLSLAIPLGDYSPKRAGLERLREMQEAAQST</sequence>
<dbReference type="GO" id="GO:0003824">
    <property type="term" value="F:catalytic activity"/>
    <property type="evidence" value="ECO:0007669"/>
    <property type="project" value="InterPro"/>
</dbReference>
<reference evidence="7 8" key="1">
    <citation type="submission" date="2019-09" db="EMBL/GenBank/DDBJ databases">
        <title>Bacillus ochoae sp. nov., Paenibacillus whitsoniae sp. nov., Paenibacillus spiritus sp. nov. Isolated from the Mars Exploration Rover during spacecraft assembly.</title>
        <authorList>
            <person name="Seuylemezian A."/>
            <person name="Vaishampayan P."/>
        </authorList>
    </citation>
    <scope>NUCLEOTIDE SEQUENCE [LARGE SCALE GENOMIC DNA]</scope>
    <source>
        <strain evidence="7 8">MER_111</strain>
    </source>
</reference>
<protein>
    <submittedName>
        <fullName evidence="7">RiPP maturation radical SAM protein 1</fullName>
    </submittedName>
</protein>
<evidence type="ECO:0000256" key="2">
    <source>
        <dbReference type="ARBA" id="ARBA00022691"/>
    </source>
</evidence>
<dbReference type="Pfam" id="PF04055">
    <property type="entry name" value="Radical_SAM"/>
    <property type="match status" value="1"/>
</dbReference>
<dbReference type="GO" id="GO:0051536">
    <property type="term" value="F:iron-sulfur cluster binding"/>
    <property type="evidence" value="ECO:0007669"/>
    <property type="project" value="UniProtKB-KW"/>
</dbReference>
<dbReference type="GO" id="GO:0046872">
    <property type="term" value="F:metal ion binding"/>
    <property type="evidence" value="ECO:0007669"/>
    <property type="project" value="UniProtKB-KW"/>
</dbReference>
<dbReference type="InterPro" id="IPR051198">
    <property type="entry name" value="BchE-like"/>
</dbReference>
<evidence type="ECO:0000256" key="1">
    <source>
        <dbReference type="ARBA" id="ARBA00001966"/>
    </source>
</evidence>
<evidence type="ECO:0000256" key="3">
    <source>
        <dbReference type="ARBA" id="ARBA00022723"/>
    </source>
</evidence>
<comment type="cofactor">
    <cofactor evidence="1">
        <name>[4Fe-4S] cluster</name>
        <dbReference type="ChEBI" id="CHEBI:49883"/>
    </cofactor>
</comment>
<evidence type="ECO:0000313" key="8">
    <source>
        <dbReference type="Proteomes" id="UP000367750"/>
    </source>
</evidence>
<dbReference type="InterPro" id="IPR023984">
    <property type="entry name" value="rSAM_ocin_1"/>
</dbReference>
<dbReference type="OrthoDB" id="9801424at2"/>
<evidence type="ECO:0000256" key="4">
    <source>
        <dbReference type="ARBA" id="ARBA00023004"/>
    </source>
</evidence>
<accession>A0A5J5GJH3</accession>
<dbReference type="PANTHER" id="PTHR43409">
    <property type="entry name" value="ANAEROBIC MAGNESIUM-PROTOPORPHYRIN IX MONOMETHYL ESTER CYCLASE-RELATED"/>
    <property type="match status" value="1"/>
</dbReference>
<keyword evidence="8" id="KW-1185">Reference proteome</keyword>
<dbReference type="NCBIfam" id="TIGR03975">
    <property type="entry name" value="rSAM_ocin_1"/>
    <property type="match status" value="1"/>
</dbReference>
<dbReference type="SMART" id="SM00729">
    <property type="entry name" value="Elp3"/>
    <property type="match status" value="1"/>
</dbReference>
<dbReference type="SUPFAM" id="SSF102114">
    <property type="entry name" value="Radical SAM enzymes"/>
    <property type="match status" value="1"/>
</dbReference>
<dbReference type="InterPro" id="IPR058240">
    <property type="entry name" value="rSAM_sf"/>
</dbReference>
<feature type="domain" description="Radical SAM core" evidence="6">
    <location>
        <begin position="265"/>
        <end position="485"/>
    </location>
</feature>
<dbReference type="GO" id="GO:0005829">
    <property type="term" value="C:cytosol"/>
    <property type="evidence" value="ECO:0007669"/>
    <property type="project" value="TreeGrafter"/>
</dbReference>
<proteinExistence type="predicted"/>
<keyword evidence="2" id="KW-0949">S-adenosyl-L-methionine</keyword>
<evidence type="ECO:0000259" key="6">
    <source>
        <dbReference type="PROSITE" id="PS51918"/>
    </source>
</evidence>
<dbReference type="CDD" id="cd01335">
    <property type="entry name" value="Radical_SAM"/>
    <property type="match status" value="1"/>
</dbReference>
<dbReference type="AlphaFoldDB" id="A0A5J5GJH3"/>